<reference evidence="2" key="1">
    <citation type="submission" date="2016-02" db="EMBL/GenBank/DDBJ databases">
        <title>Draft genome sequence of Microdochium bolleyi, a fungal endophyte of beachgrass.</title>
        <authorList>
            <consortium name="DOE Joint Genome Institute"/>
            <person name="David A.S."/>
            <person name="May G."/>
            <person name="Haridas S."/>
            <person name="Lim J."/>
            <person name="Wang M."/>
            <person name="Labutti K."/>
            <person name="Lipzen A."/>
            <person name="Barry K."/>
            <person name="Grigoriev I.V."/>
        </authorList>
    </citation>
    <scope>NUCLEOTIDE SEQUENCE [LARGE SCALE GENOMIC DNA]</scope>
    <source>
        <strain evidence="2">J235TASD1</strain>
    </source>
</reference>
<evidence type="ECO:0000313" key="2">
    <source>
        <dbReference type="Proteomes" id="UP000070501"/>
    </source>
</evidence>
<dbReference type="InParanoid" id="A0A136JAM4"/>
<dbReference type="EMBL" id="KQ964247">
    <property type="protein sequence ID" value="KXJ94182.1"/>
    <property type="molecule type" value="Genomic_DNA"/>
</dbReference>
<name>A0A136JAM4_9PEZI</name>
<keyword evidence="2" id="KW-1185">Reference proteome</keyword>
<proteinExistence type="predicted"/>
<evidence type="ECO:0000313" key="1">
    <source>
        <dbReference type="EMBL" id="KXJ94182.1"/>
    </source>
</evidence>
<protein>
    <submittedName>
        <fullName evidence="1">Uncharacterized protein</fullName>
    </submittedName>
</protein>
<dbReference type="AlphaFoldDB" id="A0A136JAM4"/>
<accession>A0A136JAM4</accession>
<dbReference type="Proteomes" id="UP000070501">
    <property type="component" value="Unassembled WGS sequence"/>
</dbReference>
<feature type="non-terminal residue" evidence="1">
    <location>
        <position position="78"/>
    </location>
</feature>
<sequence>MQASGQRPKWCARLALRLSIRSCQAQSQAKPFVTHFPLDRCACDRGLCSKPSKSFVSVTVHHYLLADEQPESLPARSH</sequence>
<gene>
    <name evidence="1" type="ORF">Micbo1qcDRAFT_159201</name>
</gene>
<organism evidence="1 2">
    <name type="scientific">Microdochium bolleyi</name>
    <dbReference type="NCBI Taxonomy" id="196109"/>
    <lineage>
        <taxon>Eukaryota</taxon>
        <taxon>Fungi</taxon>
        <taxon>Dikarya</taxon>
        <taxon>Ascomycota</taxon>
        <taxon>Pezizomycotina</taxon>
        <taxon>Sordariomycetes</taxon>
        <taxon>Xylariomycetidae</taxon>
        <taxon>Xylariales</taxon>
        <taxon>Microdochiaceae</taxon>
        <taxon>Microdochium</taxon>
    </lineage>
</organism>